<evidence type="ECO:0000313" key="1">
    <source>
        <dbReference type="EMBL" id="AWM32951.1"/>
    </source>
</evidence>
<dbReference type="GO" id="GO:0004519">
    <property type="term" value="F:endonuclease activity"/>
    <property type="evidence" value="ECO:0007669"/>
    <property type="project" value="InterPro"/>
</dbReference>
<organism evidence="1 2">
    <name type="scientific">Hymenobacter nivis</name>
    <dbReference type="NCBI Taxonomy" id="1850093"/>
    <lineage>
        <taxon>Bacteria</taxon>
        <taxon>Pseudomonadati</taxon>
        <taxon>Bacteroidota</taxon>
        <taxon>Cytophagia</taxon>
        <taxon>Cytophagales</taxon>
        <taxon>Hymenobacteraceae</taxon>
        <taxon>Hymenobacter</taxon>
    </lineage>
</organism>
<accession>A0A2Z3GKS9</accession>
<dbReference type="OrthoDB" id="9799912at2"/>
<dbReference type="RefSeq" id="WP_109656045.1">
    <property type="nucleotide sequence ID" value="NZ_CP029145.1"/>
</dbReference>
<dbReference type="EMBL" id="CP029145">
    <property type="protein sequence ID" value="AWM32951.1"/>
    <property type="molecule type" value="Genomic_DNA"/>
</dbReference>
<dbReference type="InterPro" id="IPR018669">
    <property type="entry name" value="Toxin_HigB"/>
</dbReference>
<gene>
    <name evidence="1" type="ORF">DDQ68_09270</name>
</gene>
<dbReference type="KEGG" id="hnv:DDQ68_09270"/>
<dbReference type="Proteomes" id="UP000245999">
    <property type="component" value="Chromosome"/>
</dbReference>
<reference evidence="2" key="1">
    <citation type="submission" date="2018-04" db="EMBL/GenBank/DDBJ databases">
        <title>Complete genome of Antarctic heterotrophic bacterium Hymenobacter nivis.</title>
        <authorList>
            <person name="Terashima M."/>
        </authorList>
    </citation>
    <scope>NUCLEOTIDE SEQUENCE [LARGE SCALE GENOMIC DNA]</scope>
    <source>
        <strain evidence="2">NBRC 111535</strain>
    </source>
</reference>
<sequence>MRVTAKKKVREYGESNAQAKEELNTWYAKVELADWNSLNELKEDMPATDYVGNDRYVFNIKGNHYRLIAMVFFATGRLYIRDIFTHAEYSKLTKQQLINL</sequence>
<protein>
    <submittedName>
        <fullName evidence="1">Type II toxin-antitoxin system HigB family toxin</fullName>
    </submittedName>
</protein>
<dbReference type="AlphaFoldDB" id="A0A2Z3GKS9"/>
<dbReference type="GO" id="GO:0110001">
    <property type="term" value="C:toxin-antitoxin complex"/>
    <property type="evidence" value="ECO:0007669"/>
    <property type="project" value="InterPro"/>
</dbReference>
<proteinExistence type="predicted"/>
<name>A0A2Z3GKS9_9BACT</name>
<dbReference type="GO" id="GO:0003723">
    <property type="term" value="F:RNA binding"/>
    <property type="evidence" value="ECO:0007669"/>
    <property type="project" value="InterPro"/>
</dbReference>
<dbReference type="Pfam" id="PF09907">
    <property type="entry name" value="HigB_toxin"/>
    <property type="match status" value="1"/>
</dbReference>
<evidence type="ECO:0000313" key="2">
    <source>
        <dbReference type="Proteomes" id="UP000245999"/>
    </source>
</evidence>
<keyword evidence="2" id="KW-1185">Reference proteome</keyword>